<comment type="caution">
    <text evidence="2">The sequence shown here is derived from an EMBL/GenBank/DDBJ whole genome shotgun (WGS) entry which is preliminary data.</text>
</comment>
<evidence type="ECO:0000313" key="2">
    <source>
        <dbReference type="EMBL" id="CAA2955545.1"/>
    </source>
</evidence>
<gene>
    <name evidence="2" type="ORF">OLEA9_A117063</name>
</gene>
<evidence type="ECO:0000313" key="3">
    <source>
        <dbReference type="Proteomes" id="UP000594638"/>
    </source>
</evidence>
<organism evidence="2 3">
    <name type="scientific">Olea europaea subsp. europaea</name>
    <dbReference type="NCBI Taxonomy" id="158383"/>
    <lineage>
        <taxon>Eukaryota</taxon>
        <taxon>Viridiplantae</taxon>
        <taxon>Streptophyta</taxon>
        <taxon>Embryophyta</taxon>
        <taxon>Tracheophyta</taxon>
        <taxon>Spermatophyta</taxon>
        <taxon>Magnoliopsida</taxon>
        <taxon>eudicotyledons</taxon>
        <taxon>Gunneridae</taxon>
        <taxon>Pentapetalae</taxon>
        <taxon>asterids</taxon>
        <taxon>lamiids</taxon>
        <taxon>Lamiales</taxon>
        <taxon>Oleaceae</taxon>
        <taxon>Oleeae</taxon>
        <taxon>Olea</taxon>
    </lineage>
</organism>
<reference evidence="2 3" key="1">
    <citation type="submission" date="2019-12" db="EMBL/GenBank/DDBJ databases">
        <authorList>
            <person name="Alioto T."/>
            <person name="Alioto T."/>
            <person name="Gomez Garrido J."/>
        </authorList>
    </citation>
    <scope>NUCLEOTIDE SEQUENCE [LARGE SCALE GENOMIC DNA]</scope>
</reference>
<dbReference type="Gramene" id="OE9A117063T2">
    <property type="protein sequence ID" value="OE9A117063C2"/>
    <property type="gene ID" value="OE9A117063"/>
</dbReference>
<feature type="region of interest" description="Disordered" evidence="1">
    <location>
        <begin position="162"/>
        <end position="196"/>
    </location>
</feature>
<dbReference type="PANTHER" id="PTHR36757:SF1">
    <property type="entry name" value="GENOME ASSEMBLY, CHROMOSOME: A04"/>
    <property type="match status" value="1"/>
</dbReference>
<dbReference type="OrthoDB" id="1621429at2759"/>
<evidence type="ECO:0000256" key="1">
    <source>
        <dbReference type="SAM" id="MobiDB-lite"/>
    </source>
</evidence>
<feature type="compositionally biased region" description="Low complexity" evidence="1">
    <location>
        <begin position="162"/>
        <end position="181"/>
    </location>
</feature>
<accession>A0A8S0PMM2</accession>
<name>A0A8S0PMM2_OLEEU</name>
<keyword evidence="3" id="KW-1185">Reference proteome</keyword>
<dbReference type="PANTHER" id="PTHR36757">
    <property type="entry name" value="BNAANNG22500D PROTEIN"/>
    <property type="match status" value="1"/>
</dbReference>
<proteinExistence type="predicted"/>
<dbReference type="EMBL" id="CACTIH010000154">
    <property type="protein sequence ID" value="CAA2955545.1"/>
    <property type="molecule type" value="Genomic_DNA"/>
</dbReference>
<dbReference type="Proteomes" id="UP000594638">
    <property type="component" value="Unassembled WGS sequence"/>
</dbReference>
<sequence>MAIEVFPDSPSVGLSPRISFSHDLSQTDVVPVEQYIGSSSSSSLDFDFCVFRESFVQESSLADELFFDGKILPIEIKKRLAPAALSKKTAPPVSPLAPPLPPPIYNQILDCSKSSKKIPTESDEKQNSSKSFWRFKRSTSLNCGSGYARTLCPLPILSRSNSTGSASSSKRSSVKQSQFVSPNSNTTHQRPPLKKTHASAYASINGIRINPVLNVPPANLFGFSSIFSGGKDKNKNKKKSNTY</sequence>
<dbReference type="AlphaFoldDB" id="A0A8S0PMM2"/>
<protein>
    <submittedName>
        <fullName evidence="2">Uncharacterized protein</fullName>
    </submittedName>
</protein>